<proteinExistence type="predicted"/>
<dbReference type="AlphaFoldDB" id="A0A174YVT4"/>
<keyword evidence="1" id="KW-0472">Membrane</keyword>
<keyword evidence="1" id="KW-0812">Transmembrane</keyword>
<dbReference type="EMBL" id="CZBU01000008">
    <property type="protein sequence ID" value="CUQ79265.1"/>
    <property type="molecule type" value="Genomic_DNA"/>
</dbReference>
<accession>A0A174YVT4</accession>
<gene>
    <name evidence="2" type="ORF">ERS852490_02929</name>
    <name evidence="3" type="ORF">ERS852492_02812</name>
</gene>
<protein>
    <submittedName>
        <fullName evidence="2">Uncharacterized protein</fullName>
    </submittedName>
</protein>
<dbReference type="Proteomes" id="UP000095621">
    <property type="component" value="Unassembled WGS sequence"/>
</dbReference>
<evidence type="ECO:0000256" key="1">
    <source>
        <dbReference type="SAM" id="Phobius"/>
    </source>
</evidence>
<evidence type="ECO:0000313" key="4">
    <source>
        <dbReference type="Proteomes" id="UP000095621"/>
    </source>
</evidence>
<keyword evidence="1" id="KW-1133">Transmembrane helix</keyword>
<evidence type="ECO:0000313" key="2">
    <source>
        <dbReference type="EMBL" id="CUQ79265.1"/>
    </source>
</evidence>
<feature type="transmembrane region" description="Helical" evidence="1">
    <location>
        <begin position="12"/>
        <end position="33"/>
    </location>
</feature>
<evidence type="ECO:0000313" key="3">
    <source>
        <dbReference type="EMBL" id="CUQ91075.1"/>
    </source>
</evidence>
<evidence type="ECO:0000313" key="5">
    <source>
        <dbReference type="Proteomes" id="UP000095780"/>
    </source>
</evidence>
<name>A0A174YVT4_9FIRM</name>
<reference evidence="4 5" key="1">
    <citation type="submission" date="2015-09" db="EMBL/GenBank/DDBJ databases">
        <authorList>
            <consortium name="Pathogen Informatics"/>
        </authorList>
    </citation>
    <scope>NUCLEOTIDE SEQUENCE [LARGE SCALE GENOMIC DNA]</scope>
    <source>
        <strain evidence="2 4">2789STDY5834875</strain>
        <strain evidence="3 5">2789STDY5834878</strain>
    </source>
</reference>
<dbReference type="EMBL" id="CZBV01000010">
    <property type="protein sequence ID" value="CUQ91075.1"/>
    <property type="molecule type" value="Genomic_DNA"/>
</dbReference>
<organism evidence="2 4">
    <name type="scientific">Lachnospira eligens</name>
    <dbReference type="NCBI Taxonomy" id="39485"/>
    <lineage>
        <taxon>Bacteria</taxon>
        <taxon>Bacillati</taxon>
        <taxon>Bacillota</taxon>
        <taxon>Clostridia</taxon>
        <taxon>Lachnospirales</taxon>
        <taxon>Lachnospiraceae</taxon>
        <taxon>Lachnospira</taxon>
    </lineage>
</organism>
<sequence>MNHIIDEYAGVIIGLIVSYSMINIFGNIFTGVIRI</sequence>
<dbReference type="Proteomes" id="UP000095780">
    <property type="component" value="Unassembled WGS sequence"/>
</dbReference>